<dbReference type="Proteomes" id="UP000501443">
    <property type="component" value="Chromosome 1"/>
</dbReference>
<reference evidence="2 3" key="1">
    <citation type="submission" date="2020-05" db="EMBL/GenBank/DDBJ databases">
        <title>First description outside Europe of the emergent pathogen for shellfish aquaculture Vibrio europaeus.</title>
        <authorList>
            <person name="Dubert J."/>
            <person name="Rojas R."/>
        </authorList>
    </citation>
    <scope>NUCLEOTIDE SEQUENCE [LARGE SCALE GENOMIC DNA]</scope>
    <source>
        <strain evidence="2 3">NPI-1</strain>
    </source>
</reference>
<gene>
    <name evidence="2" type="ORF">HOO69_14375</name>
</gene>
<proteinExistence type="predicted"/>
<sequence length="104" mass="11564">MLRKLTLISLITIVSGCTAKVTLVDGAHSVRSMTARTEQLYACEFLGSGSVSDLHANNVTPTIRNQAYMKGATHYRVTEIISKDYRDRMSGANYDMYQCSSSYK</sequence>
<feature type="chain" id="PRO_5041954241" description="DUF4156 domain-containing protein" evidence="1">
    <location>
        <begin position="20"/>
        <end position="104"/>
    </location>
</feature>
<evidence type="ECO:0000313" key="2">
    <source>
        <dbReference type="EMBL" id="QJY37686.1"/>
    </source>
</evidence>
<evidence type="ECO:0008006" key="4">
    <source>
        <dbReference type="Google" id="ProtNLM"/>
    </source>
</evidence>
<protein>
    <recommendedName>
        <fullName evidence="4">DUF4156 domain-containing protein</fullName>
    </recommendedName>
</protein>
<dbReference type="EMBL" id="CP053541">
    <property type="protein sequence ID" value="QJY37686.1"/>
    <property type="molecule type" value="Genomic_DNA"/>
</dbReference>
<evidence type="ECO:0000256" key="1">
    <source>
        <dbReference type="SAM" id="SignalP"/>
    </source>
</evidence>
<organism evidence="2 3">
    <name type="scientific">Vibrio europaeus</name>
    <dbReference type="NCBI Taxonomy" id="300876"/>
    <lineage>
        <taxon>Bacteria</taxon>
        <taxon>Pseudomonadati</taxon>
        <taxon>Pseudomonadota</taxon>
        <taxon>Gammaproteobacteria</taxon>
        <taxon>Vibrionales</taxon>
        <taxon>Vibrionaceae</taxon>
        <taxon>Vibrio</taxon>
        <taxon>Vibrio oreintalis group</taxon>
    </lineage>
</organism>
<accession>A0AAE7DYA1</accession>
<evidence type="ECO:0000313" key="3">
    <source>
        <dbReference type="Proteomes" id="UP000501443"/>
    </source>
</evidence>
<name>A0AAE7DYA1_9VIBR</name>
<feature type="signal peptide" evidence="1">
    <location>
        <begin position="1"/>
        <end position="19"/>
    </location>
</feature>
<dbReference type="RefSeq" id="WP_171381632.1">
    <property type="nucleotide sequence ID" value="NZ_CP053541.1"/>
</dbReference>
<dbReference type="AlphaFoldDB" id="A0AAE7DYA1"/>
<dbReference type="PROSITE" id="PS51257">
    <property type="entry name" value="PROKAR_LIPOPROTEIN"/>
    <property type="match status" value="1"/>
</dbReference>
<keyword evidence="1" id="KW-0732">Signal</keyword>